<evidence type="ECO:0008006" key="4">
    <source>
        <dbReference type="Google" id="ProtNLM"/>
    </source>
</evidence>
<dbReference type="RefSeq" id="WP_270149523.1">
    <property type="nucleotide sequence ID" value="NZ_CP115450.1"/>
</dbReference>
<name>A0ABY7QDE3_9ACTN</name>
<feature type="region of interest" description="Disordered" evidence="1">
    <location>
        <begin position="28"/>
        <end position="79"/>
    </location>
</feature>
<sequence length="229" mass="23426">MRTDLLLRAAVPTTAALALLLSACGPDQSGADASAAGPSATTSAGDPIGTTAPAVTSSASAPAQVGSSSSPSSGSTAGSRFPGALAVGAKAQGTYPDNEKGDISLSIAPTGVVKGDIGDLAKFLKPEDMAGKTPYYVNVTYTHTGGNGIFEPYFNRQLRAMVSDTAQARKVDLLSSFPKCESDVPQGGKDFVKGQSEHECAIYLAPADKPLTYVLWIDKDGKPLAWKAS</sequence>
<organism evidence="2 3">
    <name type="scientific">Kitasatospora cathayae</name>
    <dbReference type="NCBI Taxonomy" id="3004092"/>
    <lineage>
        <taxon>Bacteria</taxon>
        <taxon>Bacillati</taxon>
        <taxon>Actinomycetota</taxon>
        <taxon>Actinomycetes</taxon>
        <taxon>Kitasatosporales</taxon>
        <taxon>Streptomycetaceae</taxon>
        <taxon>Kitasatospora</taxon>
    </lineage>
</organism>
<accession>A0ABY7QDE3</accession>
<dbReference type="Proteomes" id="UP001212821">
    <property type="component" value="Chromosome"/>
</dbReference>
<evidence type="ECO:0000256" key="1">
    <source>
        <dbReference type="SAM" id="MobiDB-lite"/>
    </source>
</evidence>
<evidence type="ECO:0000313" key="2">
    <source>
        <dbReference type="EMBL" id="WBP90622.1"/>
    </source>
</evidence>
<gene>
    <name evidence="2" type="ORF">O1G21_35325</name>
</gene>
<evidence type="ECO:0000313" key="3">
    <source>
        <dbReference type="Proteomes" id="UP001212821"/>
    </source>
</evidence>
<protein>
    <recommendedName>
        <fullName evidence="4">Lipoprotein</fullName>
    </recommendedName>
</protein>
<reference evidence="3" key="1">
    <citation type="submission" date="2022-12" db="EMBL/GenBank/DDBJ databases">
        <authorList>
            <person name="Mo P."/>
        </authorList>
    </citation>
    <scope>NUCLEOTIDE SEQUENCE [LARGE SCALE GENOMIC DNA]</scope>
    <source>
        <strain evidence="3">HUAS 3-15</strain>
    </source>
</reference>
<dbReference type="EMBL" id="CP115450">
    <property type="protein sequence ID" value="WBP90622.1"/>
    <property type="molecule type" value="Genomic_DNA"/>
</dbReference>
<proteinExistence type="predicted"/>
<keyword evidence="3" id="KW-1185">Reference proteome</keyword>
<dbReference type="PROSITE" id="PS51257">
    <property type="entry name" value="PROKAR_LIPOPROTEIN"/>
    <property type="match status" value="1"/>
</dbReference>